<dbReference type="Gene3D" id="1.10.510.10">
    <property type="entry name" value="Transferase(Phosphotransferase) domain 1"/>
    <property type="match status" value="1"/>
</dbReference>
<dbReference type="Gene3D" id="3.30.200.20">
    <property type="entry name" value="Phosphorylase Kinase, domain 1"/>
    <property type="match status" value="1"/>
</dbReference>
<dbReference type="InterPro" id="IPR000719">
    <property type="entry name" value="Prot_kinase_dom"/>
</dbReference>
<dbReference type="InterPro" id="IPR011009">
    <property type="entry name" value="Kinase-like_dom_sf"/>
</dbReference>
<evidence type="ECO:0000313" key="3">
    <source>
        <dbReference type="EMBL" id="MCF2532742.1"/>
    </source>
</evidence>
<dbReference type="InterPro" id="IPR002372">
    <property type="entry name" value="PQQ_rpt_dom"/>
</dbReference>
<evidence type="ECO:0000259" key="2">
    <source>
        <dbReference type="PROSITE" id="PS50011"/>
    </source>
</evidence>
<dbReference type="EMBL" id="JAKFHA010000038">
    <property type="protein sequence ID" value="MCF2532742.1"/>
    <property type="molecule type" value="Genomic_DNA"/>
</dbReference>
<sequence length="765" mass="79568">MRELEPGDPRRLGDHELVGVLGTGGLGRVYAARAPHGKRLAVKLTHPQVVRAAPDFADRFGAVMGDLARVRNLGAGRIVQWDVEGGRPWYSRRYVPGAALTEILALCRSVPGAAAAIVGGVARGLAAMHDAELAHGAVVPGNVLLSASSAQLVDGGLVRMLGPGPPLSGTAFAAPEGGTSMAADLYGLGVLFGLCTFGWPPPGADEAPGVPADHIALVRALLSRDPAARPPAAEVAAQLRGSGRNLEHLLPSAARQAIARYTRLPAQASVPSVRHDVFGADGYAGLLASMAAIGGAEAGGDAAGGPRTPGAESGAAAQETVPGARVPESAREPAAVGSAGVSGAANGTPRRVATTAAAAGTAAKADAGSWPDAGTMARNLWSARLPGVQNLYAVDGYLYADGDTFAVLDAATGETLWSRPGWRMVAPPREDRVYLAQGTRIVRVNARTGAESWRTDIAVARGLWARSAGRLARAERAFRVHAVHEPVPGVLTAIGGHTELFGLDPETGELLWNRREPRRSAFTCDGAGAIHLSGDGREPARALAAESGELLWQDDADDSIVMAVDQGWVLCGRFVRGTAEVGEYVVRAAASGDLVLRDRTPGEVALLGGGVLYVLGNGRLRALRPCGGKELWDVSWADAGAGMYLAPAGSEAYLRGEDRRVRAVDLEDGSVRWASGPIPAREPMDAVGGQLDRALPVLAEDDVVCVRSHSDSVLIVLDRSDGSERWWWRASHGTLTMVAPVVAGRCVYVVDGDVVRALTGRNYEG</sequence>
<dbReference type="GO" id="GO:0004672">
    <property type="term" value="F:protein kinase activity"/>
    <property type="evidence" value="ECO:0007669"/>
    <property type="project" value="InterPro"/>
</dbReference>
<dbReference type="Gene3D" id="2.130.10.10">
    <property type="entry name" value="YVTN repeat-like/Quinoprotein amine dehydrogenase"/>
    <property type="match status" value="2"/>
</dbReference>
<feature type="compositionally biased region" description="Low complexity" evidence="1">
    <location>
        <begin position="334"/>
        <end position="345"/>
    </location>
</feature>
<name>A0AA41U6A3_9ACTN</name>
<gene>
    <name evidence="3" type="ORF">LZ495_36795</name>
</gene>
<feature type="domain" description="Protein kinase" evidence="2">
    <location>
        <begin position="15"/>
        <end position="278"/>
    </location>
</feature>
<dbReference type="SUPFAM" id="SSF56112">
    <property type="entry name" value="Protein kinase-like (PK-like)"/>
    <property type="match status" value="1"/>
</dbReference>
<dbReference type="Pfam" id="PF13360">
    <property type="entry name" value="PQQ_2"/>
    <property type="match status" value="2"/>
</dbReference>
<evidence type="ECO:0000256" key="1">
    <source>
        <dbReference type="SAM" id="MobiDB-lite"/>
    </source>
</evidence>
<dbReference type="PANTHER" id="PTHR34512:SF30">
    <property type="entry name" value="OUTER MEMBRANE PROTEIN ASSEMBLY FACTOR BAMB"/>
    <property type="match status" value="1"/>
</dbReference>
<dbReference type="PANTHER" id="PTHR34512">
    <property type="entry name" value="CELL SURFACE PROTEIN"/>
    <property type="match status" value="1"/>
</dbReference>
<dbReference type="SMART" id="SM00220">
    <property type="entry name" value="S_TKc"/>
    <property type="match status" value="1"/>
</dbReference>
<dbReference type="AlphaFoldDB" id="A0AA41U6A3"/>
<dbReference type="PROSITE" id="PS50011">
    <property type="entry name" value="PROTEIN_KINASE_DOM"/>
    <property type="match status" value="1"/>
</dbReference>
<accession>A0AA41U6A3</accession>
<dbReference type="GO" id="GO:0005524">
    <property type="term" value="F:ATP binding"/>
    <property type="evidence" value="ECO:0007669"/>
    <property type="project" value="InterPro"/>
</dbReference>
<dbReference type="RefSeq" id="WP_235057515.1">
    <property type="nucleotide sequence ID" value="NZ_JAKFHA010000038.1"/>
</dbReference>
<feature type="region of interest" description="Disordered" evidence="1">
    <location>
        <begin position="298"/>
        <end position="349"/>
    </location>
</feature>
<organism evidence="3 4">
    <name type="scientific">Yinghuangia soli</name>
    <dbReference type="NCBI Taxonomy" id="2908204"/>
    <lineage>
        <taxon>Bacteria</taxon>
        <taxon>Bacillati</taxon>
        <taxon>Actinomycetota</taxon>
        <taxon>Actinomycetes</taxon>
        <taxon>Kitasatosporales</taxon>
        <taxon>Streptomycetaceae</taxon>
        <taxon>Yinghuangia</taxon>
    </lineage>
</organism>
<keyword evidence="4" id="KW-1185">Reference proteome</keyword>
<comment type="caution">
    <text evidence="3">The sequence shown here is derived from an EMBL/GenBank/DDBJ whole genome shotgun (WGS) entry which is preliminary data.</text>
</comment>
<evidence type="ECO:0000313" key="4">
    <source>
        <dbReference type="Proteomes" id="UP001165378"/>
    </source>
</evidence>
<reference evidence="3" key="1">
    <citation type="submission" date="2022-01" db="EMBL/GenBank/DDBJ databases">
        <title>Genome-Based Taxonomic Classification of the Phylum Actinobacteria.</title>
        <authorList>
            <person name="Gao Y."/>
        </authorList>
    </citation>
    <scope>NUCLEOTIDE SEQUENCE</scope>
    <source>
        <strain evidence="3">KLBMP 8922</strain>
    </source>
</reference>
<dbReference type="Proteomes" id="UP001165378">
    <property type="component" value="Unassembled WGS sequence"/>
</dbReference>
<protein>
    <submittedName>
        <fullName evidence="3">PQQ-binding-like beta-propeller repeat protein</fullName>
    </submittedName>
</protein>
<dbReference type="InterPro" id="IPR011047">
    <property type="entry name" value="Quinoprotein_ADH-like_sf"/>
</dbReference>
<dbReference type="InterPro" id="IPR015943">
    <property type="entry name" value="WD40/YVTN_repeat-like_dom_sf"/>
</dbReference>
<proteinExistence type="predicted"/>
<dbReference type="SUPFAM" id="SSF50998">
    <property type="entry name" value="Quinoprotein alcohol dehydrogenase-like"/>
    <property type="match status" value="1"/>
</dbReference>